<keyword evidence="2" id="KW-0663">Pyridoxal phosphate</keyword>
<evidence type="ECO:0000256" key="1">
    <source>
        <dbReference type="ARBA" id="ARBA00001933"/>
    </source>
</evidence>
<comment type="caution">
    <text evidence="4">The sequence shown here is derived from an EMBL/GenBank/DDBJ whole genome shotgun (WGS) entry which is preliminary data.</text>
</comment>
<dbReference type="GO" id="GO:0004372">
    <property type="term" value="F:glycine hydroxymethyltransferase activity"/>
    <property type="evidence" value="ECO:0007669"/>
    <property type="project" value="TreeGrafter"/>
</dbReference>
<dbReference type="InterPro" id="IPR039429">
    <property type="entry name" value="SHMT-like_dom"/>
</dbReference>
<comment type="cofactor">
    <cofactor evidence="1">
        <name>pyridoxal 5'-phosphate</name>
        <dbReference type="ChEBI" id="CHEBI:597326"/>
    </cofactor>
</comment>
<sequence>MKHHIGKGGHLSAQPMGALRNYVSIDPVTERWAAVNFPVSPDNPYQIDIPKMAELIEEHKPELIVFGKSMMLYPEPVKELVEMIAGIRPRPIIMYDAAHVLGLLGPYFQEPLSEGADIITASTHKTFFGTQRGIIASNMSEGSDYFDLWASIVRRAFPGSVSNHHLGTLLGLLMAAYEMNTYGRDYQRQVIANAKAFALALKEQGLQVEGDPDVNYTETHQVILRVGYAKGVEVADRLEKNNIIVNFQALPDDEAFTASSGLRTGVQEMTRFGMKEADFGQLAEHMAAVILNKKDVSQQVSSFREKFLTMQYCLPEEQARPLVDELIDSLTKS</sequence>
<organism evidence="4">
    <name type="scientific">marine sediment metagenome</name>
    <dbReference type="NCBI Taxonomy" id="412755"/>
    <lineage>
        <taxon>unclassified sequences</taxon>
        <taxon>metagenomes</taxon>
        <taxon>ecological metagenomes</taxon>
    </lineage>
</organism>
<gene>
    <name evidence="4" type="ORF">S03H2_11734</name>
</gene>
<evidence type="ECO:0000256" key="2">
    <source>
        <dbReference type="ARBA" id="ARBA00022898"/>
    </source>
</evidence>
<dbReference type="InterPro" id="IPR015421">
    <property type="entry name" value="PyrdxlP-dep_Trfase_major"/>
</dbReference>
<feature type="domain" description="Serine hydroxymethyltransferase-like" evidence="3">
    <location>
        <begin position="4"/>
        <end position="285"/>
    </location>
</feature>
<dbReference type="InterPro" id="IPR015424">
    <property type="entry name" value="PyrdxlP-dep_Trfase"/>
</dbReference>
<dbReference type="GO" id="GO:0019264">
    <property type="term" value="P:glycine biosynthetic process from serine"/>
    <property type="evidence" value="ECO:0007669"/>
    <property type="project" value="TreeGrafter"/>
</dbReference>
<name>X1GG52_9ZZZZ</name>
<dbReference type="PANTHER" id="PTHR11680:SF35">
    <property type="entry name" value="SERINE HYDROXYMETHYLTRANSFERASE 1"/>
    <property type="match status" value="1"/>
</dbReference>
<evidence type="ECO:0000313" key="4">
    <source>
        <dbReference type="EMBL" id="GAH43805.1"/>
    </source>
</evidence>
<reference evidence="4" key="1">
    <citation type="journal article" date="2014" name="Front. Microbiol.">
        <title>High frequency of phylogenetically diverse reductive dehalogenase-homologous genes in deep subseafloor sedimentary metagenomes.</title>
        <authorList>
            <person name="Kawai M."/>
            <person name="Futagami T."/>
            <person name="Toyoda A."/>
            <person name="Takaki Y."/>
            <person name="Nishi S."/>
            <person name="Hori S."/>
            <person name="Arai W."/>
            <person name="Tsubouchi T."/>
            <person name="Morono Y."/>
            <person name="Uchiyama I."/>
            <person name="Ito T."/>
            <person name="Fujiyama A."/>
            <person name="Inagaki F."/>
            <person name="Takami H."/>
        </authorList>
    </citation>
    <scope>NUCLEOTIDE SEQUENCE</scope>
    <source>
        <strain evidence="4">Expedition CK06-06</strain>
    </source>
</reference>
<dbReference type="GO" id="GO:0046653">
    <property type="term" value="P:tetrahydrofolate metabolic process"/>
    <property type="evidence" value="ECO:0007669"/>
    <property type="project" value="TreeGrafter"/>
</dbReference>
<dbReference type="GO" id="GO:0005737">
    <property type="term" value="C:cytoplasm"/>
    <property type="evidence" value="ECO:0007669"/>
    <property type="project" value="TreeGrafter"/>
</dbReference>
<dbReference type="SUPFAM" id="SSF53383">
    <property type="entry name" value="PLP-dependent transferases"/>
    <property type="match status" value="1"/>
</dbReference>
<evidence type="ECO:0000259" key="3">
    <source>
        <dbReference type="Pfam" id="PF00464"/>
    </source>
</evidence>
<proteinExistence type="predicted"/>
<dbReference type="PANTHER" id="PTHR11680">
    <property type="entry name" value="SERINE HYDROXYMETHYLTRANSFERASE"/>
    <property type="match status" value="1"/>
</dbReference>
<dbReference type="GO" id="GO:0030170">
    <property type="term" value="F:pyridoxal phosphate binding"/>
    <property type="evidence" value="ECO:0007669"/>
    <property type="project" value="TreeGrafter"/>
</dbReference>
<dbReference type="Gene3D" id="3.90.1150.10">
    <property type="entry name" value="Aspartate Aminotransferase, domain 1"/>
    <property type="match status" value="1"/>
</dbReference>
<accession>X1GG52</accession>
<dbReference type="AlphaFoldDB" id="X1GG52"/>
<dbReference type="InterPro" id="IPR015422">
    <property type="entry name" value="PyrdxlP-dep_Trfase_small"/>
</dbReference>
<dbReference type="InterPro" id="IPR049943">
    <property type="entry name" value="Ser_HO-MeTrfase-like"/>
</dbReference>
<dbReference type="Gene3D" id="3.40.640.10">
    <property type="entry name" value="Type I PLP-dependent aspartate aminotransferase-like (Major domain)"/>
    <property type="match status" value="1"/>
</dbReference>
<protein>
    <recommendedName>
        <fullName evidence="3">Serine hydroxymethyltransferase-like domain-containing protein</fullName>
    </recommendedName>
</protein>
<dbReference type="EMBL" id="BARU01005977">
    <property type="protein sequence ID" value="GAH43805.1"/>
    <property type="molecule type" value="Genomic_DNA"/>
</dbReference>
<dbReference type="Pfam" id="PF00464">
    <property type="entry name" value="SHMT"/>
    <property type="match status" value="1"/>
</dbReference>